<dbReference type="EMBL" id="MDYQ01000025">
    <property type="protein sequence ID" value="PRP86888.1"/>
    <property type="molecule type" value="Genomic_DNA"/>
</dbReference>
<accession>A0A2P6NSN1</accession>
<organism evidence="1 2">
    <name type="scientific">Planoprotostelium fungivorum</name>
    <dbReference type="NCBI Taxonomy" id="1890364"/>
    <lineage>
        <taxon>Eukaryota</taxon>
        <taxon>Amoebozoa</taxon>
        <taxon>Evosea</taxon>
        <taxon>Variosea</taxon>
        <taxon>Cavosteliida</taxon>
        <taxon>Cavosteliaceae</taxon>
        <taxon>Planoprotostelium</taxon>
    </lineage>
</organism>
<gene>
    <name evidence="1" type="ORF">PROFUN_03636</name>
</gene>
<sequence>MPGLAHPPSQITNRTPKNKMGLMQIVDSIILAVTSAAEFRTCNKCKNKCDDSDKKCPKCGHSLFG</sequence>
<dbReference type="InParanoid" id="A0A2P6NSN1"/>
<protein>
    <submittedName>
        <fullName evidence="1">Uncharacterized protein</fullName>
    </submittedName>
</protein>
<name>A0A2P6NSN1_9EUKA</name>
<dbReference type="AlphaFoldDB" id="A0A2P6NSN1"/>
<comment type="caution">
    <text evidence="1">The sequence shown here is derived from an EMBL/GenBank/DDBJ whole genome shotgun (WGS) entry which is preliminary data.</text>
</comment>
<evidence type="ECO:0000313" key="1">
    <source>
        <dbReference type="EMBL" id="PRP86888.1"/>
    </source>
</evidence>
<dbReference type="Proteomes" id="UP000241769">
    <property type="component" value="Unassembled WGS sequence"/>
</dbReference>
<evidence type="ECO:0000313" key="2">
    <source>
        <dbReference type="Proteomes" id="UP000241769"/>
    </source>
</evidence>
<keyword evidence="2" id="KW-1185">Reference proteome</keyword>
<reference evidence="1 2" key="1">
    <citation type="journal article" date="2018" name="Genome Biol. Evol.">
        <title>Multiple Roots of Fruiting Body Formation in Amoebozoa.</title>
        <authorList>
            <person name="Hillmann F."/>
            <person name="Forbes G."/>
            <person name="Novohradska S."/>
            <person name="Ferling I."/>
            <person name="Riege K."/>
            <person name="Groth M."/>
            <person name="Westermann M."/>
            <person name="Marz M."/>
            <person name="Spaller T."/>
            <person name="Winckler T."/>
            <person name="Schaap P."/>
            <person name="Glockner G."/>
        </authorList>
    </citation>
    <scope>NUCLEOTIDE SEQUENCE [LARGE SCALE GENOMIC DNA]</scope>
    <source>
        <strain evidence="1 2">Jena</strain>
    </source>
</reference>
<proteinExistence type="predicted"/>